<evidence type="ECO:0000313" key="2">
    <source>
        <dbReference type="Proteomes" id="UP000475249"/>
    </source>
</evidence>
<protein>
    <submittedName>
        <fullName evidence="1">Uncharacterized protein</fullName>
    </submittedName>
</protein>
<accession>A0A6L9E7A3</accession>
<evidence type="ECO:0000313" key="1">
    <source>
        <dbReference type="EMBL" id="NAS10597.1"/>
    </source>
</evidence>
<dbReference type="Proteomes" id="UP000475249">
    <property type="component" value="Unassembled WGS sequence"/>
</dbReference>
<sequence length="129" mass="14739">MYKLIQLKDKGFKEITTYISFDAFKSEGKYKLDKSTFLVYAAPDFLDIDKDSQTKIIQEVIRINDGRITRFSSGVKIEKVESPNSKSACGHACWCMVDSSGRYCETYYCMRLPSCDGLCCWYARCPGNC</sequence>
<name>A0A6L9E7A3_9FLAO</name>
<organism evidence="1 2">
    <name type="scientific">Poritiphilus flavus</name>
    <dbReference type="NCBI Taxonomy" id="2697053"/>
    <lineage>
        <taxon>Bacteria</taxon>
        <taxon>Pseudomonadati</taxon>
        <taxon>Bacteroidota</taxon>
        <taxon>Flavobacteriia</taxon>
        <taxon>Flavobacteriales</taxon>
        <taxon>Flavobacteriaceae</taxon>
        <taxon>Poritiphilus</taxon>
    </lineage>
</organism>
<proteinExistence type="predicted"/>
<dbReference type="EMBL" id="WXYO01000001">
    <property type="protein sequence ID" value="NAS10597.1"/>
    <property type="molecule type" value="Genomic_DNA"/>
</dbReference>
<reference evidence="1 2" key="1">
    <citation type="submission" date="2020-01" db="EMBL/GenBank/DDBJ databases">
        <title>Bacteria diversity of Porities sp.</title>
        <authorList>
            <person name="Wang G."/>
        </authorList>
    </citation>
    <scope>NUCLEOTIDE SEQUENCE [LARGE SCALE GENOMIC DNA]</scope>
    <source>
        <strain evidence="1 2">R33</strain>
    </source>
</reference>
<keyword evidence="2" id="KW-1185">Reference proteome</keyword>
<comment type="caution">
    <text evidence="1">The sequence shown here is derived from an EMBL/GenBank/DDBJ whole genome shotgun (WGS) entry which is preliminary data.</text>
</comment>
<dbReference type="AlphaFoldDB" id="A0A6L9E7A3"/>
<dbReference type="RefSeq" id="WP_161433396.1">
    <property type="nucleotide sequence ID" value="NZ_WXYO01000001.1"/>
</dbReference>
<gene>
    <name evidence="1" type="ORF">GTQ38_01195</name>
</gene>